<dbReference type="InterPro" id="IPR030388">
    <property type="entry name" value="G_ERA_dom"/>
</dbReference>
<organism evidence="8 9">
    <name type="scientific">Ignelater luminosus</name>
    <name type="common">Cucubano</name>
    <name type="synonym">Pyrophorus luminosus</name>
    <dbReference type="NCBI Taxonomy" id="2038154"/>
    <lineage>
        <taxon>Eukaryota</taxon>
        <taxon>Metazoa</taxon>
        <taxon>Ecdysozoa</taxon>
        <taxon>Arthropoda</taxon>
        <taxon>Hexapoda</taxon>
        <taxon>Insecta</taxon>
        <taxon>Pterygota</taxon>
        <taxon>Neoptera</taxon>
        <taxon>Endopterygota</taxon>
        <taxon>Coleoptera</taxon>
        <taxon>Polyphaga</taxon>
        <taxon>Elateriformia</taxon>
        <taxon>Elateroidea</taxon>
        <taxon>Elateridae</taxon>
        <taxon>Agrypninae</taxon>
        <taxon>Pyrophorini</taxon>
        <taxon>Ignelater</taxon>
    </lineage>
</organism>
<dbReference type="FunFam" id="3.40.50.300:FF:002220">
    <property type="entry name" value="GTPase Era, mitochondrial"/>
    <property type="match status" value="1"/>
</dbReference>
<evidence type="ECO:0000259" key="7">
    <source>
        <dbReference type="PROSITE" id="PS51713"/>
    </source>
</evidence>
<dbReference type="GO" id="GO:0005759">
    <property type="term" value="C:mitochondrial matrix"/>
    <property type="evidence" value="ECO:0007669"/>
    <property type="project" value="TreeGrafter"/>
</dbReference>
<evidence type="ECO:0000256" key="3">
    <source>
        <dbReference type="ARBA" id="ARBA00022741"/>
    </source>
</evidence>
<sequence length="356" mass="40776">MHFQRSLKILNVSRNIIFKDSFRCCNTLQECVHSNSFIQQEYDISQKLLKVAVIGMPNAGKSTFINYLMDRKVCPTSSKIHTTRKKTTAIFTEGNSQIIFLDTPGLVTDRMRRKYNLESSFVKDSEICLKQADTVGVIHDVSCKWKPEQLDIKIIDLLEKHKEKPSFLVLNKVDILKSKRKLLELTRLLTMNCLDGQPIMKKKLELNECDNNHGWPYFKEVFMISALTGSGLGEVKDYLIKTAKPGKWMFPGDVWSNQTPEIIIVDTVKATLLDFLPQEIPYKMEPILELYEISEDKTISIVVLVKCISERVAKLVAGGSDGRLRQITEGVQRDLQNIFQTYVKITIVLESPKQKK</sequence>
<gene>
    <name evidence="8" type="ORF">ILUMI_27156</name>
</gene>
<dbReference type="PANTHER" id="PTHR42698">
    <property type="entry name" value="GTPASE ERA"/>
    <property type="match status" value="1"/>
</dbReference>
<dbReference type="CDD" id="cd04163">
    <property type="entry name" value="Era"/>
    <property type="match status" value="1"/>
</dbReference>
<dbReference type="GO" id="GO:0005525">
    <property type="term" value="F:GTP binding"/>
    <property type="evidence" value="ECO:0007669"/>
    <property type="project" value="UniProtKB-UniRule"/>
</dbReference>
<dbReference type="InterPro" id="IPR006073">
    <property type="entry name" value="GTP-bd"/>
</dbReference>
<dbReference type="InterPro" id="IPR015946">
    <property type="entry name" value="KH_dom-like_a/b"/>
</dbReference>
<dbReference type="Gene3D" id="3.40.50.300">
    <property type="entry name" value="P-loop containing nucleotide triphosphate hydrolases"/>
    <property type="match status" value="1"/>
</dbReference>
<name>A0A8K0FVR2_IGNLU</name>
<dbReference type="EMBL" id="VTPC01091239">
    <property type="protein sequence ID" value="KAF2879015.1"/>
    <property type="molecule type" value="Genomic_DNA"/>
</dbReference>
<evidence type="ECO:0000313" key="8">
    <source>
        <dbReference type="EMBL" id="KAF2879015.1"/>
    </source>
</evidence>
<keyword evidence="3 6" id="KW-0547">Nucleotide-binding</keyword>
<dbReference type="Proteomes" id="UP000801492">
    <property type="component" value="Unassembled WGS sequence"/>
</dbReference>
<evidence type="ECO:0000256" key="6">
    <source>
        <dbReference type="PROSITE-ProRule" id="PRU01050"/>
    </source>
</evidence>
<feature type="region of interest" description="G4" evidence="6">
    <location>
        <begin position="171"/>
        <end position="174"/>
    </location>
</feature>
<evidence type="ECO:0000256" key="5">
    <source>
        <dbReference type="ARBA" id="ARBA00030975"/>
    </source>
</evidence>
<dbReference type="AlphaFoldDB" id="A0A8K0FVR2"/>
<dbReference type="GO" id="GO:0019843">
    <property type="term" value="F:rRNA binding"/>
    <property type="evidence" value="ECO:0007669"/>
    <property type="project" value="TreeGrafter"/>
</dbReference>
<keyword evidence="9" id="KW-1185">Reference proteome</keyword>
<feature type="region of interest" description="G5" evidence="6">
    <location>
        <begin position="224"/>
        <end position="226"/>
    </location>
</feature>
<dbReference type="InterPro" id="IPR005662">
    <property type="entry name" value="GTPase_Era-like"/>
</dbReference>
<evidence type="ECO:0000256" key="4">
    <source>
        <dbReference type="ARBA" id="ARBA00023134"/>
    </source>
</evidence>
<dbReference type="SUPFAM" id="SSF52540">
    <property type="entry name" value="P-loop containing nucleoside triphosphate hydrolases"/>
    <property type="match status" value="1"/>
</dbReference>
<evidence type="ECO:0000256" key="2">
    <source>
        <dbReference type="ARBA" id="ARBA00019149"/>
    </source>
</evidence>
<dbReference type="NCBIfam" id="TIGR00231">
    <property type="entry name" value="small_GTP"/>
    <property type="match status" value="1"/>
</dbReference>
<dbReference type="PROSITE" id="PS51713">
    <property type="entry name" value="G_ERA"/>
    <property type="match status" value="1"/>
</dbReference>
<dbReference type="OrthoDB" id="8954335at2759"/>
<comment type="similarity">
    <text evidence="1 6">Belongs to the TRAFAC class TrmE-Era-EngA-EngB-Septin-like GTPase superfamily. Era GTPase family.</text>
</comment>
<dbReference type="InterPro" id="IPR005225">
    <property type="entry name" value="Small_GTP-bd"/>
</dbReference>
<keyword evidence="4 6" id="KW-0342">GTP-binding</keyword>
<proteinExistence type="inferred from homology"/>
<dbReference type="PRINTS" id="PR00326">
    <property type="entry name" value="GTP1OBG"/>
</dbReference>
<feature type="region of interest" description="G2" evidence="6">
    <location>
        <begin position="81"/>
        <end position="85"/>
    </location>
</feature>
<protein>
    <recommendedName>
        <fullName evidence="2">GTPase Era, mitochondrial</fullName>
    </recommendedName>
    <alternativeName>
        <fullName evidence="5">ERA-like protein 1</fullName>
    </alternativeName>
</protein>
<comment type="caution">
    <text evidence="8">The sequence shown here is derived from an EMBL/GenBank/DDBJ whole genome shotgun (WGS) entry which is preliminary data.</text>
</comment>
<feature type="region of interest" description="G1" evidence="6">
    <location>
        <begin position="55"/>
        <end position="62"/>
    </location>
</feature>
<dbReference type="GO" id="GO:0043024">
    <property type="term" value="F:ribosomal small subunit binding"/>
    <property type="evidence" value="ECO:0007669"/>
    <property type="project" value="TreeGrafter"/>
</dbReference>
<dbReference type="InterPro" id="IPR027417">
    <property type="entry name" value="P-loop_NTPase"/>
</dbReference>
<dbReference type="Gene3D" id="3.30.300.20">
    <property type="match status" value="1"/>
</dbReference>
<reference evidence="8" key="1">
    <citation type="submission" date="2019-08" db="EMBL/GenBank/DDBJ databases">
        <title>The genome of the North American firefly Photinus pyralis.</title>
        <authorList>
            <consortium name="Photinus pyralis genome working group"/>
            <person name="Fallon T.R."/>
            <person name="Sander Lower S.E."/>
            <person name="Weng J.-K."/>
        </authorList>
    </citation>
    <scope>NUCLEOTIDE SEQUENCE</scope>
    <source>
        <strain evidence="8">TRF0915ILg1</strain>
        <tissue evidence="8">Whole body</tissue>
    </source>
</reference>
<dbReference type="Pfam" id="PF01926">
    <property type="entry name" value="MMR_HSR1"/>
    <property type="match status" value="1"/>
</dbReference>
<feature type="region of interest" description="G3" evidence="6">
    <location>
        <begin position="102"/>
        <end position="105"/>
    </location>
</feature>
<evidence type="ECO:0000313" key="9">
    <source>
        <dbReference type="Proteomes" id="UP000801492"/>
    </source>
</evidence>
<accession>A0A8K0FVR2</accession>
<dbReference type="GO" id="GO:0000028">
    <property type="term" value="P:ribosomal small subunit assembly"/>
    <property type="evidence" value="ECO:0007669"/>
    <property type="project" value="TreeGrafter"/>
</dbReference>
<evidence type="ECO:0000256" key="1">
    <source>
        <dbReference type="ARBA" id="ARBA00007921"/>
    </source>
</evidence>
<feature type="domain" description="Era-type G" evidence="7">
    <location>
        <begin position="47"/>
        <end position="246"/>
    </location>
</feature>
<dbReference type="PANTHER" id="PTHR42698:SF1">
    <property type="entry name" value="GTPASE ERA, MITOCHONDRIAL"/>
    <property type="match status" value="1"/>
</dbReference>